<evidence type="ECO:0000313" key="2">
    <source>
        <dbReference type="Proteomes" id="UP000499080"/>
    </source>
</evidence>
<gene>
    <name evidence="1" type="ORF">AVEN_5701_1</name>
</gene>
<keyword evidence="2" id="KW-1185">Reference proteome</keyword>
<name>A0A4Y2DX08_ARAVE</name>
<sequence length="97" mass="10565">MDLYLADEHVVDSLHPGDEHVVDLNCPESAYCGGIDRHDVSCYPWPNPPKPPSPYITGSSTPLGIPDTEGVSQIGSLSRRLFQWMAGVAFSDYLDCG</sequence>
<organism evidence="1 2">
    <name type="scientific">Araneus ventricosus</name>
    <name type="common">Orbweaver spider</name>
    <name type="synonym">Epeira ventricosa</name>
    <dbReference type="NCBI Taxonomy" id="182803"/>
    <lineage>
        <taxon>Eukaryota</taxon>
        <taxon>Metazoa</taxon>
        <taxon>Ecdysozoa</taxon>
        <taxon>Arthropoda</taxon>
        <taxon>Chelicerata</taxon>
        <taxon>Arachnida</taxon>
        <taxon>Araneae</taxon>
        <taxon>Araneomorphae</taxon>
        <taxon>Entelegynae</taxon>
        <taxon>Araneoidea</taxon>
        <taxon>Araneidae</taxon>
        <taxon>Araneus</taxon>
    </lineage>
</organism>
<accession>A0A4Y2DX08</accession>
<reference evidence="1 2" key="1">
    <citation type="journal article" date="2019" name="Sci. Rep.">
        <title>Orb-weaving spider Araneus ventricosus genome elucidates the spidroin gene catalogue.</title>
        <authorList>
            <person name="Kono N."/>
            <person name="Nakamura H."/>
            <person name="Ohtoshi R."/>
            <person name="Moran D.A.P."/>
            <person name="Shinohara A."/>
            <person name="Yoshida Y."/>
            <person name="Fujiwara M."/>
            <person name="Mori M."/>
            <person name="Tomita M."/>
            <person name="Arakawa K."/>
        </authorList>
    </citation>
    <scope>NUCLEOTIDE SEQUENCE [LARGE SCALE GENOMIC DNA]</scope>
</reference>
<dbReference type="Proteomes" id="UP000499080">
    <property type="component" value="Unassembled WGS sequence"/>
</dbReference>
<evidence type="ECO:0000313" key="1">
    <source>
        <dbReference type="EMBL" id="GBM20184.1"/>
    </source>
</evidence>
<comment type="caution">
    <text evidence="1">The sequence shown here is derived from an EMBL/GenBank/DDBJ whole genome shotgun (WGS) entry which is preliminary data.</text>
</comment>
<protein>
    <submittedName>
        <fullName evidence="1">Uncharacterized protein</fullName>
    </submittedName>
</protein>
<proteinExistence type="predicted"/>
<dbReference type="EMBL" id="BGPR01000438">
    <property type="protein sequence ID" value="GBM20184.1"/>
    <property type="molecule type" value="Genomic_DNA"/>
</dbReference>
<dbReference type="AlphaFoldDB" id="A0A4Y2DX08"/>